<dbReference type="OrthoDB" id="3192267at2759"/>
<dbReference type="PROSITE" id="PS00105">
    <property type="entry name" value="AA_TRANSFER_CLASS_1"/>
    <property type="match status" value="1"/>
</dbReference>
<gene>
    <name evidence="3" type="ORF">WOLCODRAFT_93757</name>
</gene>
<dbReference type="EMBL" id="KB467831">
    <property type="protein sequence ID" value="PCH33573.1"/>
    <property type="molecule type" value="Genomic_DNA"/>
</dbReference>
<accession>A0A2H3J1A8</accession>
<dbReference type="GO" id="GO:0030170">
    <property type="term" value="F:pyridoxal phosphate binding"/>
    <property type="evidence" value="ECO:0007669"/>
    <property type="project" value="InterPro"/>
</dbReference>
<feature type="region of interest" description="Disordered" evidence="2">
    <location>
        <begin position="144"/>
        <end position="167"/>
    </location>
</feature>
<dbReference type="GO" id="GO:0003824">
    <property type="term" value="F:catalytic activity"/>
    <property type="evidence" value="ECO:0007669"/>
    <property type="project" value="InterPro"/>
</dbReference>
<reference evidence="3 4" key="1">
    <citation type="journal article" date="2012" name="Science">
        <title>The Paleozoic origin of enzymatic lignin decomposition reconstructed from 31 fungal genomes.</title>
        <authorList>
            <person name="Floudas D."/>
            <person name="Binder M."/>
            <person name="Riley R."/>
            <person name="Barry K."/>
            <person name="Blanchette R.A."/>
            <person name="Henrissat B."/>
            <person name="Martinez A.T."/>
            <person name="Otillar R."/>
            <person name="Spatafora J.W."/>
            <person name="Yadav J.S."/>
            <person name="Aerts A."/>
            <person name="Benoit I."/>
            <person name="Boyd A."/>
            <person name="Carlson A."/>
            <person name="Copeland A."/>
            <person name="Coutinho P.M."/>
            <person name="de Vries R.P."/>
            <person name="Ferreira P."/>
            <person name="Findley K."/>
            <person name="Foster B."/>
            <person name="Gaskell J."/>
            <person name="Glotzer D."/>
            <person name="Gorecki P."/>
            <person name="Heitman J."/>
            <person name="Hesse C."/>
            <person name="Hori C."/>
            <person name="Igarashi K."/>
            <person name="Jurgens J.A."/>
            <person name="Kallen N."/>
            <person name="Kersten P."/>
            <person name="Kohler A."/>
            <person name="Kuees U."/>
            <person name="Kumar T.K.A."/>
            <person name="Kuo A."/>
            <person name="LaButti K."/>
            <person name="Larrondo L.F."/>
            <person name="Lindquist E."/>
            <person name="Ling A."/>
            <person name="Lombard V."/>
            <person name="Lucas S."/>
            <person name="Lundell T."/>
            <person name="Martin R."/>
            <person name="McLaughlin D.J."/>
            <person name="Morgenstern I."/>
            <person name="Morin E."/>
            <person name="Murat C."/>
            <person name="Nagy L.G."/>
            <person name="Nolan M."/>
            <person name="Ohm R.A."/>
            <person name="Patyshakuliyeva A."/>
            <person name="Rokas A."/>
            <person name="Ruiz-Duenas F.J."/>
            <person name="Sabat G."/>
            <person name="Salamov A."/>
            <person name="Samejima M."/>
            <person name="Schmutz J."/>
            <person name="Slot J.C."/>
            <person name="St John F."/>
            <person name="Stenlid J."/>
            <person name="Sun H."/>
            <person name="Sun S."/>
            <person name="Syed K."/>
            <person name="Tsang A."/>
            <person name="Wiebenga A."/>
            <person name="Young D."/>
            <person name="Pisabarro A."/>
            <person name="Eastwood D.C."/>
            <person name="Martin F."/>
            <person name="Cullen D."/>
            <person name="Grigoriev I.V."/>
            <person name="Hibbett D.S."/>
        </authorList>
    </citation>
    <scope>NUCLEOTIDE SEQUENCE [LARGE SCALE GENOMIC DNA]</scope>
    <source>
        <strain evidence="3 4">MD-104</strain>
    </source>
</reference>
<name>A0A2H3J1A8_WOLCO</name>
<sequence>MSAPEDPPYYILVSHDSPPSIPSAAPSTSLSHPTIEYHYADDSPHSLLPRYPGEQIIVLDYDPTKGPTPTIKSLSKDLAVTGLRIADAPGAGVTAEDPRNNKMYILEAMTLPEETRDEEDHQSPHTILARFRQRNAILRSALEYPGSLQNGQQPTETTLQDPTSAAS</sequence>
<keyword evidence="1" id="KW-0663">Pyridoxal phosphate</keyword>
<keyword evidence="4" id="KW-1185">Reference proteome</keyword>
<feature type="compositionally biased region" description="Polar residues" evidence="2">
    <location>
        <begin position="147"/>
        <end position="167"/>
    </location>
</feature>
<dbReference type="OMA" id="IQYHYAD"/>
<protein>
    <submittedName>
        <fullName evidence="3">Uncharacterized protein</fullName>
    </submittedName>
</protein>
<dbReference type="STRING" id="742152.A0A2H3J1A8"/>
<organism evidence="3 4">
    <name type="scientific">Wolfiporia cocos (strain MD-104)</name>
    <name type="common">Brown rot fungus</name>
    <dbReference type="NCBI Taxonomy" id="742152"/>
    <lineage>
        <taxon>Eukaryota</taxon>
        <taxon>Fungi</taxon>
        <taxon>Dikarya</taxon>
        <taxon>Basidiomycota</taxon>
        <taxon>Agaricomycotina</taxon>
        <taxon>Agaricomycetes</taxon>
        <taxon>Polyporales</taxon>
        <taxon>Phaeolaceae</taxon>
        <taxon>Wolfiporia</taxon>
    </lineage>
</organism>
<dbReference type="AlphaFoldDB" id="A0A2H3J1A8"/>
<evidence type="ECO:0000313" key="3">
    <source>
        <dbReference type="EMBL" id="PCH33573.1"/>
    </source>
</evidence>
<evidence type="ECO:0000256" key="1">
    <source>
        <dbReference type="ARBA" id="ARBA00022898"/>
    </source>
</evidence>
<evidence type="ECO:0000313" key="4">
    <source>
        <dbReference type="Proteomes" id="UP000218811"/>
    </source>
</evidence>
<evidence type="ECO:0000256" key="2">
    <source>
        <dbReference type="SAM" id="MobiDB-lite"/>
    </source>
</evidence>
<dbReference type="Proteomes" id="UP000218811">
    <property type="component" value="Unassembled WGS sequence"/>
</dbReference>
<proteinExistence type="predicted"/>
<dbReference type="InterPro" id="IPR004838">
    <property type="entry name" value="NHTrfase_class1_PyrdxlP-BS"/>
</dbReference>